<dbReference type="Proteomes" id="UP000190911">
    <property type="component" value="Chromosome I"/>
</dbReference>
<organism evidence="2 3">
    <name type="scientific">Vreelandella subglaciescola</name>
    <dbReference type="NCBI Taxonomy" id="29571"/>
    <lineage>
        <taxon>Bacteria</taxon>
        <taxon>Pseudomonadati</taxon>
        <taxon>Pseudomonadota</taxon>
        <taxon>Gammaproteobacteria</taxon>
        <taxon>Oceanospirillales</taxon>
        <taxon>Halomonadaceae</taxon>
        <taxon>Vreelandella</taxon>
    </lineage>
</organism>
<dbReference type="GO" id="GO:0035438">
    <property type="term" value="F:cyclic-di-GMP binding"/>
    <property type="evidence" value="ECO:0007669"/>
    <property type="project" value="InterPro"/>
</dbReference>
<dbReference type="STRING" id="29571.SAMN05878437_0564"/>
<dbReference type="Pfam" id="PF07238">
    <property type="entry name" value="PilZ"/>
    <property type="match status" value="1"/>
</dbReference>
<proteinExistence type="predicted"/>
<feature type="domain" description="PilZ" evidence="1">
    <location>
        <begin position="19"/>
        <end position="99"/>
    </location>
</feature>
<evidence type="ECO:0000313" key="3">
    <source>
        <dbReference type="Proteomes" id="UP000190911"/>
    </source>
</evidence>
<dbReference type="InterPro" id="IPR009875">
    <property type="entry name" value="PilZ_domain"/>
</dbReference>
<protein>
    <submittedName>
        <fullName evidence="2">Type IV pilus assembly protein PilZ</fullName>
    </submittedName>
</protein>
<dbReference type="Gene3D" id="2.40.10.220">
    <property type="entry name" value="predicted glycosyltransferase like domains"/>
    <property type="match status" value="1"/>
</dbReference>
<dbReference type="EMBL" id="LT670847">
    <property type="protein sequence ID" value="SHL97302.1"/>
    <property type="molecule type" value="Genomic_DNA"/>
</dbReference>
<evidence type="ECO:0000313" key="2">
    <source>
        <dbReference type="EMBL" id="SHL97302.1"/>
    </source>
</evidence>
<dbReference type="InParanoid" id="A0A1M7EZR1"/>
<dbReference type="AlphaFoldDB" id="A0A1M7EZR1"/>
<keyword evidence="3" id="KW-1185">Reference proteome</keyword>
<name>A0A1M7EZR1_9GAMM</name>
<sequence length="111" mass="12052">MSTPNVLSLDIPDVPMLLSVYMPFLDRGGLFVATHHHYALGDAVVLIMALPGENEDLTVNGQVVWISPEGVSGRRRPGIGVHFSKQDYNVRDRIETLLAGQLDTAGPSLTL</sequence>
<evidence type="ECO:0000259" key="1">
    <source>
        <dbReference type="Pfam" id="PF07238"/>
    </source>
</evidence>
<gene>
    <name evidence="2" type="ORF">SAMN05878437_0564</name>
</gene>
<reference evidence="2 3" key="1">
    <citation type="submission" date="2016-11" db="EMBL/GenBank/DDBJ databases">
        <authorList>
            <person name="Jaros S."/>
            <person name="Januszkiewicz K."/>
            <person name="Wedrychowicz H."/>
        </authorList>
    </citation>
    <scope>NUCLEOTIDE SEQUENCE [LARGE SCALE GENOMIC DNA]</scope>
    <source>
        <strain evidence="2 3">ACAM 12</strain>
    </source>
</reference>
<accession>A0A1M7EZR1</accession>